<protein>
    <submittedName>
        <fullName evidence="2">Uncharacterized protein</fullName>
    </submittedName>
</protein>
<reference evidence="2 3" key="1">
    <citation type="submission" date="2018-10" db="EMBL/GenBank/DDBJ databases">
        <title>Complete genome sequence of Malassezia restricta CBS 7877.</title>
        <authorList>
            <person name="Morand S.C."/>
            <person name="Bertignac M."/>
            <person name="Iltis A."/>
            <person name="Kolder I."/>
            <person name="Pirovano W."/>
            <person name="Jourdain R."/>
            <person name="Clavaud C."/>
        </authorList>
    </citation>
    <scope>NUCLEOTIDE SEQUENCE [LARGE SCALE GENOMIC DNA]</scope>
    <source>
        <strain evidence="2 3">CBS 7877</strain>
    </source>
</reference>
<dbReference type="VEuPathDB" id="FungiDB:DNF11_2080"/>
<keyword evidence="3" id="KW-1185">Reference proteome</keyword>
<dbReference type="EMBL" id="CP033150">
    <property type="protein sequence ID" value="AYO43030.1"/>
    <property type="molecule type" value="Genomic_DNA"/>
</dbReference>
<feature type="region of interest" description="Disordered" evidence="1">
    <location>
        <begin position="1"/>
        <end position="35"/>
    </location>
</feature>
<accession>A0A3G2S532</accession>
<name>A0A3G2S532_MALR7</name>
<evidence type="ECO:0000256" key="1">
    <source>
        <dbReference type="SAM" id="MobiDB-lite"/>
    </source>
</evidence>
<dbReference type="AlphaFoldDB" id="A0A3G2S532"/>
<evidence type="ECO:0000313" key="2">
    <source>
        <dbReference type="EMBL" id="AYO43030.1"/>
    </source>
</evidence>
<dbReference type="Proteomes" id="UP000269793">
    <property type="component" value="Chromosome III"/>
</dbReference>
<organism evidence="2 3">
    <name type="scientific">Malassezia restricta (strain ATCC 96810 / NBRC 103918 / CBS 7877)</name>
    <name type="common">Seborrheic dermatitis infection agent</name>
    <dbReference type="NCBI Taxonomy" id="425264"/>
    <lineage>
        <taxon>Eukaryota</taxon>
        <taxon>Fungi</taxon>
        <taxon>Dikarya</taxon>
        <taxon>Basidiomycota</taxon>
        <taxon>Ustilaginomycotina</taxon>
        <taxon>Malasseziomycetes</taxon>
        <taxon>Malasseziales</taxon>
        <taxon>Malasseziaceae</taxon>
        <taxon>Malassezia</taxon>
    </lineage>
</organism>
<proteinExistence type="predicted"/>
<evidence type="ECO:0000313" key="3">
    <source>
        <dbReference type="Proteomes" id="UP000269793"/>
    </source>
</evidence>
<dbReference type="OrthoDB" id="10554193at2759"/>
<gene>
    <name evidence="2" type="ORF">DNF11_2080</name>
</gene>
<sequence>MSLKKDAAGDADDLSQKPQYAPSIHSNLSQKEQGDARREAYFLNLGSSNGDSGLGHSQSVRLNLSHANQTILNRHDTAIDNDEEVIGAIALGTMSMQVKEPMENKDDSCVPLTKDTLSGILHHAKKVRDNFTSKV</sequence>